<name>A0ABY3PGM0_9CYAN</name>
<evidence type="ECO:0000313" key="3">
    <source>
        <dbReference type="Proteomes" id="UP001054846"/>
    </source>
</evidence>
<protein>
    <submittedName>
        <fullName evidence="2">Uncharacterized protein</fullName>
    </submittedName>
</protein>
<accession>A0ABY3PGM0</accession>
<evidence type="ECO:0000313" key="2">
    <source>
        <dbReference type="EMBL" id="UFP92697.1"/>
    </source>
</evidence>
<dbReference type="RefSeq" id="WP_230839684.1">
    <property type="nucleotide sequence ID" value="NZ_CP063845.1"/>
</dbReference>
<proteinExistence type="predicted"/>
<dbReference type="Proteomes" id="UP001054846">
    <property type="component" value="Chromosome"/>
</dbReference>
<keyword evidence="3" id="KW-1185">Reference proteome</keyword>
<dbReference type="EMBL" id="CP063845">
    <property type="protein sequence ID" value="UFP92697.1"/>
    <property type="molecule type" value="Genomic_DNA"/>
</dbReference>
<sequence length="120" mass="13135">MMTNRDPCTEHLAAKRGKRPKLDHSTVAMRLSKQTKAALEALALRHGCTYGGKPRIAGLLTKLGNGELLLVQTSPTPAPAQPEEKLTFAQARALAARIRESLGDRLYADSTELIAEDRMR</sequence>
<evidence type="ECO:0000256" key="1">
    <source>
        <dbReference type="SAM" id="MobiDB-lite"/>
    </source>
</evidence>
<feature type="region of interest" description="Disordered" evidence="1">
    <location>
        <begin position="1"/>
        <end position="21"/>
    </location>
</feature>
<organism evidence="2 3">
    <name type="scientific">Gloeobacter morelensis MG652769</name>
    <dbReference type="NCBI Taxonomy" id="2781736"/>
    <lineage>
        <taxon>Bacteria</taxon>
        <taxon>Bacillati</taxon>
        <taxon>Cyanobacteriota</taxon>
        <taxon>Cyanophyceae</taxon>
        <taxon>Gloeobacterales</taxon>
        <taxon>Gloeobacteraceae</taxon>
        <taxon>Gloeobacter</taxon>
        <taxon>Gloeobacter morelensis</taxon>
    </lineage>
</organism>
<reference evidence="2 3" key="1">
    <citation type="journal article" date="2021" name="Genome Biol. Evol.">
        <title>Complete Genome Sequencing of a Novel Gloeobacter Species from a Waterfall Cave in Mexico.</title>
        <authorList>
            <person name="Saw J.H."/>
            <person name="Cardona T."/>
            <person name="Montejano G."/>
        </authorList>
    </citation>
    <scope>NUCLEOTIDE SEQUENCE [LARGE SCALE GENOMIC DNA]</scope>
    <source>
        <strain evidence="2">MG652769</strain>
    </source>
</reference>
<gene>
    <name evidence="2" type="ORF">ISF26_12695</name>
</gene>